<keyword evidence="3 5" id="KW-1133">Transmembrane helix</keyword>
<keyword evidence="4 5" id="KW-0472">Membrane</keyword>
<dbReference type="SUPFAM" id="SSF103473">
    <property type="entry name" value="MFS general substrate transporter"/>
    <property type="match status" value="1"/>
</dbReference>
<dbReference type="GO" id="GO:0022857">
    <property type="term" value="F:transmembrane transporter activity"/>
    <property type="evidence" value="ECO:0007669"/>
    <property type="project" value="TreeGrafter"/>
</dbReference>
<organism evidence="6 7">
    <name type="scientific">Syphacia muris</name>
    <dbReference type="NCBI Taxonomy" id="451379"/>
    <lineage>
        <taxon>Eukaryota</taxon>
        <taxon>Metazoa</taxon>
        <taxon>Ecdysozoa</taxon>
        <taxon>Nematoda</taxon>
        <taxon>Chromadorea</taxon>
        <taxon>Rhabditida</taxon>
        <taxon>Spirurina</taxon>
        <taxon>Oxyuridomorpha</taxon>
        <taxon>Oxyuroidea</taxon>
        <taxon>Oxyuridae</taxon>
        <taxon>Syphacia</taxon>
    </lineage>
</organism>
<dbReference type="Gene3D" id="1.20.1250.20">
    <property type="entry name" value="MFS general substrate transporter like domains"/>
    <property type="match status" value="1"/>
</dbReference>
<dbReference type="InterPro" id="IPR050382">
    <property type="entry name" value="MFS_Na/Anion_cotransporter"/>
</dbReference>
<feature type="transmembrane region" description="Helical" evidence="5">
    <location>
        <begin position="18"/>
        <end position="37"/>
    </location>
</feature>
<accession>A0A0N5ACF7</accession>
<dbReference type="GO" id="GO:0006820">
    <property type="term" value="P:monoatomic anion transport"/>
    <property type="evidence" value="ECO:0007669"/>
    <property type="project" value="TreeGrafter"/>
</dbReference>
<evidence type="ECO:0000313" key="7">
    <source>
        <dbReference type="WBParaSite" id="SMUV_0000183301-mRNA-1"/>
    </source>
</evidence>
<dbReference type="WBParaSite" id="SMUV_0000183301-mRNA-1">
    <property type="protein sequence ID" value="SMUV_0000183301-mRNA-1"/>
    <property type="gene ID" value="SMUV_0000183301"/>
</dbReference>
<evidence type="ECO:0000256" key="2">
    <source>
        <dbReference type="ARBA" id="ARBA00022692"/>
    </source>
</evidence>
<dbReference type="STRING" id="451379.A0A0N5ACF7"/>
<keyword evidence="6" id="KW-1185">Reference proteome</keyword>
<proteinExistence type="predicted"/>
<dbReference type="GO" id="GO:0016020">
    <property type="term" value="C:membrane"/>
    <property type="evidence" value="ECO:0007669"/>
    <property type="project" value="UniProtKB-SubCell"/>
</dbReference>
<dbReference type="PANTHER" id="PTHR11662:SF405">
    <property type="entry name" value="PROTEIN CBG12249"/>
    <property type="match status" value="1"/>
</dbReference>
<feature type="transmembrane region" description="Helical" evidence="5">
    <location>
        <begin position="49"/>
        <end position="70"/>
    </location>
</feature>
<protein>
    <submittedName>
        <fullName evidence="7">MFS domain-containing protein</fullName>
    </submittedName>
</protein>
<dbReference type="PANTHER" id="PTHR11662">
    <property type="entry name" value="SOLUTE CARRIER FAMILY 17"/>
    <property type="match status" value="1"/>
</dbReference>
<evidence type="ECO:0000256" key="4">
    <source>
        <dbReference type="ARBA" id="ARBA00023136"/>
    </source>
</evidence>
<dbReference type="AlphaFoldDB" id="A0A0N5ACF7"/>
<evidence type="ECO:0000313" key="6">
    <source>
        <dbReference type="Proteomes" id="UP000046393"/>
    </source>
</evidence>
<reference evidence="7" key="1">
    <citation type="submission" date="2017-02" db="UniProtKB">
        <authorList>
            <consortium name="WormBaseParasite"/>
        </authorList>
    </citation>
    <scope>IDENTIFICATION</scope>
</reference>
<dbReference type="InterPro" id="IPR036259">
    <property type="entry name" value="MFS_trans_sf"/>
</dbReference>
<keyword evidence="2 5" id="KW-0812">Transmembrane</keyword>
<comment type="subcellular location">
    <subcellularLocation>
        <location evidence="1">Membrane</location>
        <topology evidence="1">Multi-pass membrane protein</topology>
    </subcellularLocation>
</comment>
<evidence type="ECO:0000256" key="3">
    <source>
        <dbReference type="ARBA" id="ARBA00022989"/>
    </source>
</evidence>
<name>A0A0N5ACF7_9BILA</name>
<evidence type="ECO:0000256" key="5">
    <source>
        <dbReference type="SAM" id="Phobius"/>
    </source>
</evidence>
<dbReference type="Proteomes" id="UP000046393">
    <property type="component" value="Unplaced"/>
</dbReference>
<evidence type="ECO:0000256" key="1">
    <source>
        <dbReference type="ARBA" id="ARBA00004141"/>
    </source>
</evidence>
<sequence>MTSIMCIAPSHTGTLSSLSMMASQIANITAPQIVGFFREQGTLKEWRKILLVAVVFNFASAIVFLLFGSADLQKWESSNKMTSVNKIFTLKGQKNVATPGSTTSSYRSPGIEELNID</sequence>